<evidence type="ECO:0000313" key="1">
    <source>
        <dbReference type="EMBL" id="KAK8859907.1"/>
    </source>
</evidence>
<name>A0ABR2IA83_9PEZI</name>
<keyword evidence="2" id="KW-1185">Reference proteome</keyword>
<accession>A0ABR2IA83</accession>
<evidence type="ECO:0000313" key="2">
    <source>
        <dbReference type="Proteomes" id="UP001390339"/>
    </source>
</evidence>
<sequence length="107" mass="11825">MAMQDKTTAQGGNLLQFGEHLLVEVRLLPRATVQYNFSDKFKAFDKMGEVPFIGFSAKEGSFLCIRGTRAAMVMKKKKRMVVKSKSIMKEKAATACTGTSCRKAPSI</sequence>
<dbReference type="Proteomes" id="UP001390339">
    <property type="component" value="Unassembled WGS sequence"/>
</dbReference>
<comment type="caution">
    <text evidence="1">The sequence shown here is derived from an EMBL/GenBank/DDBJ whole genome shotgun (WGS) entry which is preliminary data.</text>
</comment>
<proteinExistence type="predicted"/>
<dbReference type="EMBL" id="JAPCWZ010000006">
    <property type="protein sequence ID" value="KAK8859907.1"/>
    <property type="molecule type" value="Genomic_DNA"/>
</dbReference>
<organism evidence="1 2">
    <name type="scientific">Apiospora arundinis</name>
    <dbReference type="NCBI Taxonomy" id="335852"/>
    <lineage>
        <taxon>Eukaryota</taxon>
        <taxon>Fungi</taxon>
        <taxon>Dikarya</taxon>
        <taxon>Ascomycota</taxon>
        <taxon>Pezizomycotina</taxon>
        <taxon>Sordariomycetes</taxon>
        <taxon>Xylariomycetidae</taxon>
        <taxon>Amphisphaeriales</taxon>
        <taxon>Apiosporaceae</taxon>
        <taxon>Apiospora</taxon>
    </lineage>
</organism>
<reference evidence="1 2" key="1">
    <citation type="journal article" date="2024" name="IMA Fungus">
        <title>Apiospora arundinis, a panoply of carbohydrate-active enzymes and secondary metabolites.</title>
        <authorList>
            <person name="Sorensen T."/>
            <person name="Petersen C."/>
            <person name="Muurmann A.T."/>
            <person name="Christiansen J.V."/>
            <person name="Brundto M.L."/>
            <person name="Overgaard C.K."/>
            <person name="Boysen A.T."/>
            <person name="Wollenberg R.D."/>
            <person name="Larsen T.O."/>
            <person name="Sorensen J.L."/>
            <person name="Nielsen K.L."/>
            <person name="Sondergaard T.E."/>
        </authorList>
    </citation>
    <scope>NUCLEOTIDE SEQUENCE [LARGE SCALE GENOMIC DNA]</scope>
    <source>
        <strain evidence="1 2">AAU 773</strain>
    </source>
</reference>
<protein>
    <submittedName>
        <fullName evidence="1">Uncharacterized protein</fullName>
    </submittedName>
</protein>
<gene>
    <name evidence="1" type="ORF">PGQ11_010641</name>
</gene>